<comment type="caution">
    <text evidence="2">The sequence shown here is derived from an EMBL/GenBank/DDBJ whole genome shotgun (WGS) entry which is preliminary data.</text>
</comment>
<proteinExistence type="predicted"/>
<dbReference type="OrthoDB" id="5952678at2759"/>
<feature type="non-terminal residue" evidence="2">
    <location>
        <position position="936"/>
    </location>
</feature>
<feature type="coiled-coil region" evidence="1">
    <location>
        <begin position="107"/>
        <end position="141"/>
    </location>
</feature>
<keyword evidence="3" id="KW-1185">Reference proteome</keyword>
<gene>
    <name evidence="2" type="ORF">pdam_00025058</name>
</gene>
<dbReference type="AlphaFoldDB" id="A0A3M6UZ61"/>
<evidence type="ECO:0000313" key="2">
    <source>
        <dbReference type="EMBL" id="RMX58910.1"/>
    </source>
</evidence>
<organism evidence="2 3">
    <name type="scientific">Pocillopora damicornis</name>
    <name type="common">Cauliflower coral</name>
    <name type="synonym">Millepora damicornis</name>
    <dbReference type="NCBI Taxonomy" id="46731"/>
    <lineage>
        <taxon>Eukaryota</taxon>
        <taxon>Metazoa</taxon>
        <taxon>Cnidaria</taxon>
        <taxon>Anthozoa</taxon>
        <taxon>Hexacorallia</taxon>
        <taxon>Scleractinia</taxon>
        <taxon>Astrocoeniina</taxon>
        <taxon>Pocilloporidae</taxon>
        <taxon>Pocillopora</taxon>
    </lineage>
</organism>
<protein>
    <submittedName>
        <fullName evidence="2">Uncharacterized protein</fullName>
    </submittedName>
</protein>
<keyword evidence="1" id="KW-0175">Coiled coil</keyword>
<sequence length="936" mass="105822">DGFVGSPSLCGNSVGNASVAKNAQHNGRIFTTTGCITKPHAPTNTTSLPCFLRRANMSDAGSRKRKYNRFQVGAFMALQKKKREQKVKETEKIHHQDLELKAKKLEITEKTNVLRAKKAKLRRLETKVEEVVREIGEVKDIHHELRADVGTQRKKAGKYLPAKSLRRKRRSELFEAACQINGGSNEKNGQVPGEVGLCRTTVKKCSDKILVEVFSKSDKVTHRVIPKIYKKSLKVYENSDENMLRSIAVYYSGGVMGKRKYRATNRESSYKRNSAKAVRIVVNYCPVPRLVLYNRLMPFIKSIDIGQLYSVRETLCQGLAEEEKVDGMYRDIKQLLLYLAKFYLCQSRYKLEWFGGEVNTFHVSLGGDGAPFGKDDTACAWLLSFLNIGRGVLSSNENYLLFGANCKEDCIPVARFLKKVVSDISDLEKSTFSLDCNGTSIDVKYKISELPNDMKMLAFLAGELSNAAMYFSTFADVSSDTMNKLDGTFGFTGKEVWKPWRYETRINVAKQVGTLKKSLAKKQMAASTRRSKITSFIAQKHSRQEFKPVVGKLIDQAHVDPLHLKNNACARAHQQLLNEVIAMSKLTDEVNSFSQVPAQSPFNRYIVTMRKCGLSRLAKKVTKWFDETKANGKSFDYRFTGKDSRLFLLHFMSLISAIECSANALGRGATILHVIVYICLCLRDCVSLFSRLDISDEQVSELKTLCTNYFRANAIFFYRFCVPLPPNFKMAAILSADQVREMVAQDVEMIEEENEETILVINIKNCLEKVATPNIDAEFFVNSGVSMLVPLRIFWPIPYCDLSPGCGWRQYTDALPEDDVYASHFKRKSPAIFPTSFLGHQEHRGFAEPFVSVVANSKTETVSFTTLRPVKQLFSVLSGLSEREVVQHFKRKVGSKVSLLASQEKNMVFLYKLNKGQLTISFHFGEWNSHGFPQHN</sequence>
<feature type="non-terminal residue" evidence="2">
    <location>
        <position position="1"/>
    </location>
</feature>
<dbReference type="Proteomes" id="UP000275408">
    <property type="component" value="Unassembled WGS sequence"/>
</dbReference>
<dbReference type="EMBL" id="RCHS01000423">
    <property type="protein sequence ID" value="RMX58910.1"/>
    <property type="molecule type" value="Genomic_DNA"/>
</dbReference>
<reference evidence="2 3" key="1">
    <citation type="journal article" date="2018" name="Sci. Rep.">
        <title>Comparative analysis of the Pocillopora damicornis genome highlights role of immune system in coral evolution.</title>
        <authorList>
            <person name="Cunning R."/>
            <person name="Bay R.A."/>
            <person name="Gillette P."/>
            <person name="Baker A.C."/>
            <person name="Traylor-Knowles N."/>
        </authorList>
    </citation>
    <scope>NUCLEOTIDE SEQUENCE [LARGE SCALE GENOMIC DNA]</scope>
    <source>
        <strain evidence="2">RSMAS</strain>
        <tissue evidence="2">Whole animal</tissue>
    </source>
</reference>
<evidence type="ECO:0000313" key="3">
    <source>
        <dbReference type="Proteomes" id="UP000275408"/>
    </source>
</evidence>
<evidence type="ECO:0000256" key="1">
    <source>
        <dbReference type="SAM" id="Coils"/>
    </source>
</evidence>
<accession>A0A3M6UZ61</accession>
<name>A0A3M6UZ61_POCDA</name>